<protein>
    <submittedName>
        <fullName evidence="5">Cytochrome P450</fullName>
    </submittedName>
</protein>
<dbReference type="PANTHER" id="PTHR24305:SF166">
    <property type="entry name" value="CYTOCHROME P450 12A4, MITOCHONDRIAL-RELATED"/>
    <property type="match status" value="1"/>
</dbReference>
<dbReference type="SUPFAM" id="SSF48264">
    <property type="entry name" value="Cytochrome P450"/>
    <property type="match status" value="1"/>
</dbReference>
<evidence type="ECO:0000256" key="1">
    <source>
        <dbReference type="ARBA" id="ARBA00001971"/>
    </source>
</evidence>
<feature type="binding site" description="axial binding residue" evidence="3">
    <location>
        <position position="414"/>
    </location>
    <ligand>
        <name>heme</name>
        <dbReference type="ChEBI" id="CHEBI:30413"/>
    </ligand>
    <ligandPart>
        <name>Fe</name>
        <dbReference type="ChEBI" id="CHEBI:18248"/>
    </ligandPart>
</feature>
<dbReference type="InterPro" id="IPR050121">
    <property type="entry name" value="Cytochrome_P450_monoxygenase"/>
</dbReference>
<evidence type="ECO:0000256" key="3">
    <source>
        <dbReference type="PIRSR" id="PIRSR602401-1"/>
    </source>
</evidence>
<dbReference type="PATRIC" id="fig|1097667.3.peg.858"/>
<keyword evidence="4" id="KW-0560">Oxidoreductase</keyword>
<dbReference type="GO" id="GO:0004497">
    <property type="term" value="F:monooxygenase activity"/>
    <property type="evidence" value="ECO:0007669"/>
    <property type="project" value="UniProtKB-KW"/>
</dbReference>
<dbReference type="PROSITE" id="PS00086">
    <property type="entry name" value="CYTOCHROME_P450"/>
    <property type="match status" value="1"/>
</dbReference>
<comment type="similarity">
    <text evidence="2 4">Belongs to the cytochrome P450 family.</text>
</comment>
<keyword evidence="3 4" id="KW-0408">Iron</keyword>
<dbReference type="InterPro" id="IPR002401">
    <property type="entry name" value="Cyt_P450_E_grp-I"/>
</dbReference>
<keyword evidence="6" id="KW-1185">Reference proteome</keyword>
<dbReference type="GO" id="GO:0005506">
    <property type="term" value="F:iron ion binding"/>
    <property type="evidence" value="ECO:0007669"/>
    <property type="project" value="InterPro"/>
</dbReference>
<comment type="cofactor">
    <cofactor evidence="1 3">
        <name>heme</name>
        <dbReference type="ChEBI" id="CHEBI:30413"/>
    </cofactor>
</comment>
<dbReference type="PRINTS" id="PR00463">
    <property type="entry name" value="EP450I"/>
</dbReference>
<organism evidence="5 6">
    <name type="scientific">Patulibacter medicamentivorans</name>
    <dbReference type="NCBI Taxonomy" id="1097667"/>
    <lineage>
        <taxon>Bacteria</taxon>
        <taxon>Bacillati</taxon>
        <taxon>Actinomycetota</taxon>
        <taxon>Thermoleophilia</taxon>
        <taxon>Solirubrobacterales</taxon>
        <taxon>Patulibacteraceae</taxon>
        <taxon>Patulibacter</taxon>
    </lineage>
</organism>
<evidence type="ECO:0000313" key="6">
    <source>
        <dbReference type="Proteomes" id="UP000005143"/>
    </source>
</evidence>
<gene>
    <name evidence="5" type="ORF">PAI11_08620</name>
</gene>
<keyword evidence="3 4" id="KW-0479">Metal-binding</keyword>
<dbReference type="GO" id="GO:0016705">
    <property type="term" value="F:oxidoreductase activity, acting on paired donors, with incorporation or reduction of molecular oxygen"/>
    <property type="evidence" value="ECO:0007669"/>
    <property type="project" value="InterPro"/>
</dbReference>
<dbReference type="PRINTS" id="PR00385">
    <property type="entry name" value="P450"/>
</dbReference>
<keyword evidence="4" id="KW-0503">Monooxygenase</keyword>
<name>H0E249_9ACTN</name>
<dbReference type="PANTHER" id="PTHR24305">
    <property type="entry name" value="CYTOCHROME P450"/>
    <property type="match status" value="1"/>
</dbReference>
<dbReference type="GO" id="GO:0020037">
    <property type="term" value="F:heme binding"/>
    <property type="evidence" value="ECO:0007669"/>
    <property type="project" value="InterPro"/>
</dbReference>
<dbReference type="OrthoDB" id="7376058at2"/>
<accession>H0E249</accession>
<comment type="caution">
    <text evidence="5">The sequence shown here is derived from an EMBL/GenBank/DDBJ whole genome shotgun (WGS) entry which is preliminary data.</text>
</comment>
<dbReference type="Pfam" id="PF00067">
    <property type="entry name" value="p450"/>
    <property type="match status" value="1"/>
</dbReference>
<dbReference type="CDD" id="cd11053">
    <property type="entry name" value="CYP110-like"/>
    <property type="match status" value="1"/>
</dbReference>
<dbReference type="InterPro" id="IPR001128">
    <property type="entry name" value="Cyt_P450"/>
</dbReference>
<dbReference type="RefSeq" id="WP_007571297.1">
    <property type="nucleotide sequence ID" value="NZ_AGUD01000039.1"/>
</dbReference>
<evidence type="ECO:0000313" key="5">
    <source>
        <dbReference type="EMBL" id="EHN12259.1"/>
    </source>
</evidence>
<dbReference type="EMBL" id="AGUD01000039">
    <property type="protein sequence ID" value="EHN12259.1"/>
    <property type="molecule type" value="Genomic_DNA"/>
</dbReference>
<dbReference type="Gene3D" id="1.10.630.10">
    <property type="entry name" value="Cytochrome P450"/>
    <property type="match status" value="1"/>
</dbReference>
<reference evidence="5 6" key="1">
    <citation type="journal article" date="2013" name="Biodegradation">
        <title>Quantitative proteomic analysis of ibuprofen-degrading Patulibacter sp. strain I11.</title>
        <authorList>
            <person name="Almeida B."/>
            <person name="Kjeldal H."/>
            <person name="Lolas I."/>
            <person name="Knudsen A.D."/>
            <person name="Carvalho G."/>
            <person name="Nielsen K.L."/>
            <person name="Barreto Crespo M.T."/>
            <person name="Stensballe A."/>
            <person name="Nielsen J.L."/>
        </authorList>
    </citation>
    <scope>NUCLEOTIDE SEQUENCE [LARGE SCALE GENOMIC DNA]</scope>
    <source>
        <strain evidence="5 6">I11</strain>
    </source>
</reference>
<evidence type="ECO:0000256" key="2">
    <source>
        <dbReference type="ARBA" id="ARBA00010617"/>
    </source>
</evidence>
<dbReference type="InterPro" id="IPR036396">
    <property type="entry name" value="Cyt_P450_sf"/>
</dbReference>
<evidence type="ECO:0000256" key="4">
    <source>
        <dbReference type="RuleBase" id="RU000461"/>
    </source>
</evidence>
<proteinExistence type="inferred from homology"/>
<keyword evidence="3 4" id="KW-0349">Heme</keyword>
<sequence length="471" mass="51421">MAISSIEAAGATTAAASPAGALDAIEASRLPLPPLVDLPRRLQVLRMSVRQGAFVRAAQRRHGDVFGVDIATGGDPPLTVVNHPDHVKSLFTADPRLAPSLTRESALRPIVGDRAVLTAIGPRHMRQRKLLLPPFHGEAIARYQQQIQAAAEREIAEWPVGRPFALAPAAQAITLDVILAGIFGIEGRPAPGTHEHRLRRIVRGILAASVGPGAKLAELLNRGRDEAVGPQRLAMRMLDRAIYPVIAERRATHEPGARHDVLSLLLDAETEDGERLTDLELRNELLTLVLAGHETTASTLAWTFERLLRTPDAYARLCDVARSGEDDDGYLDAVIHESMRIRPVIPTIAREVTVPWRFGDHAVPAGSWVLISILLLHQRPDVYPDPRAFRPERFVGVKPGTYTWIPFGGGIRRCLGSALAMAELRIVLREIVRRTEMTAPDPAAEPGRYRNVTMIPARGGRLVVTARRAAA</sequence>
<dbReference type="InterPro" id="IPR017972">
    <property type="entry name" value="Cyt_P450_CS"/>
</dbReference>
<dbReference type="AlphaFoldDB" id="H0E249"/>
<dbReference type="Proteomes" id="UP000005143">
    <property type="component" value="Unassembled WGS sequence"/>
</dbReference>